<protein>
    <recommendedName>
        <fullName evidence="3">HTH deoR-type domain-containing protein</fullName>
    </recommendedName>
</protein>
<dbReference type="Proteomes" id="UP000249393">
    <property type="component" value="Unassembled WGS sequence"/>
</dbReference>
<dbReference type="SUPFAM" id="SSF46785">
    <property type="entry name" value="Winged helix' DNA-binding domain"/>
    <property type="match status" value="1"/>
</dbReference>
<dbReference type="AlphaFoldDB" id="A0A2W5VJP9"/>
<keyword evidence="2" id="KW-0804">Transcription</keyword>
<dbReference type="Gene3D" id="1.10.10.10">
    <property type="entry name" value="Winged helix-like DNA-binding domain superfamily/Winged helix DNA-binding domain"/>
    <property type="match status" value="1"/>
</dbReference>
<feature type="domain" description="HTH deoR-type" evidence="3">
    <location>
        <begin position="110"/>
        <end position="154"/>
    </location>
</feature>
<evidence type="ECO:0000256" key="1">
    <source>
        <dbReference type="ARBA" id="ARBA00023015"/>
    </source>
</evidence>
<name>A0A2W5VJP9_9CAUL</name>
<accession>A0A2W5VJP9</accession>
<dbReference type="Pfam" id="PF08220">
    <property type="entry name" value="HTH_DeoR"/>
    <property type="match status" value="1"/>
</dbReference>
<evidence type="ECO:0000259" key="3">
    <source>
        <dbReference type="Pfam" id="PF08220"/>
    </source>
</evidence>
<keyword evidence="1" id="KW-0805">Transcription regulation</keyword>
<dbReference type="GO" id="GO:0003700">
    <property type="term" value="F:DNA-binding transcription factor activity"/>
    <property type="evidence" value="ECO:0007669"/>
    <property type="project" value="InterPro"/>
</dbReference>
<evidence type="ECO:0000313" key="4">
    <source>
        <dbReference type="EMBL" id="PZR36936.1"/>
    </source>
</evidence>
<gene>
    <name evidence="4" type="ORF">DI526_01715</name>
</gene>
<dbReference type="InterPro" id="IPR036390">
    <property type="entry name" value="WH_DNA-bd_sf"/>
</dbReference>
<comment type="caution">
    <text evidence="4">The sequence shown here is derived from an EMBL/GenBank/DDBJ whole genome shotgun (WGS) entry which is preliminary data.</text>
</comment>
<evidence type="ECO:0000256" key="2">
    <source>
        <dbReference type="ARBA" id="ARBA00023163"/>
    </source>
</evidence>
<dbReference type="EMBL" id="QFQZ01000003">
    <property type="protein sequence ID" value="PZR36936.1"/>
    <property type="molecule type" value="Genomic_DNA"/>
</dbReference>
<proteinExistence type="predicted"/>
<sequence length="186" mass="19893">MPGCGSPRRTATSCHMVIVAPTAFSKDMTSFALDSALSSSSTTADLQPHAGIATRAGADFLLDQLVEGAASHDGDLLAALVLAALSSGNCAHLPADRFATLDNPPPDRDRRPVSVRQIAQSLGQPYETVRRRFVALEAAGLVVRRGRGGFIVPEAADRSKERLDAARRTHGKIQRLLKTLQALERR</sequence>
<reference evidence="4 5" key="1">
    <citation type="submission" date="2017-08" db="EMBL/GenBank/DDBJ databases">
        <title>Infants hospitalized years apart are colonized by the same room-sourced microbial strains.</title>
        <authorList>
            <person name="Brooks B."/>
            <person name="Olm M.R."/>
            <person name="Firek B.A."/>
            <person name="Baker R."/>
            <person name="Thomas B.C."/>
            <person name="Morowitz M.J."/>
            <person name="Banfield J.F."/>
        </authorList>
    </citation>
    <scope>NUCLEOTIDE SEQUENCE [LARGE SCALE GENOMIC DNA]</scope>
    <source>
        <strain evidence="4">S2_003_000_R2_4</strain>
    </source>
</reference>
<dbReference type="InterPro" id="IPR001034">
    <property type="entry name" value="DeoR_HTH"/>
</dbReference>
<organism evidence="4 5">
    <name type="scientific">Caulobacter segnis</name>
    <dbReference type="NCBI Taxonomy" id="88688"/>
    <lineage>
        <taxon>Bacteria</taxon>
        <taxon>Pseudomonadati</taxon>
        <taxon>Pseudomonadota</taxon>
        <taxon>Alphaproteobacteria</taxon>
        <taxon>Caulobacterales</taxon>
        <taxon>Caulobacteraceae</taxon>
        <taxon>Caulobacter</taxon>
    </lineage>
</organism>
<evidence type="ECO:0000313" key="5">
    <source>
        <dbReference type="Proteomes" id="UP000249393"/>
    </source>
</evidence>
<dbReference type="InterPro" id="IPR036388">
    <property type="entry name" value="WH-like_DNA-bd_sf"/>
</dbReference>